<proteinExistence type="inferred from homology"/>
<dbReference type="Pfam" id="PF00106">
    <property type="entry name" value="adh_short"/>
    <property type="match status" value="1"/>
</dbReference>
<dbReference type="SUPFAM" id="SSF51735">
    <property type="entry name" value="NAD(P)-binding Rossmann-fold domains"/>
    <property type="match status" value="1"/>
</dbReference>
<gene>
    <name evidence="3" type="ORF">AB0D95_00505</name>
</gene>
<evidence type="ECO:0000313" key="4">
    <source>
        <dbReference type="Proteomes" id="UP001551584"/>
    </source>
</evidence>
<comment type="similarity">
    <text evidence="1">Belongs to the short-chain dehydrogenases/reductases (SDR) family.</text>
</comment>
<protein>
    <submittedName>
        <fullName evidence="3">SDR family NAD(P)-dependent oxidoreductase</fullName>
    </submittedName>
</protein>
<organism evidence="3 4">
    <name type="scientific">Streptomyces chilikensis</name>
    <dbReference type="NCBI Taxonomy" id="1194079"/>
    <lineage>
        <taxon>Bacteria</taxon>
        <taxon>Bacillati</taxon>
        <taxon>Actinomycetota</taxon>
        <taxon>Actinomycetes</taxon>
        <taxon>Kitasatosporales</taxon>
        <taxon>Streptomycetaceae</taxon>
        <taxon>Streptomyces</taxon>
    </lineage>
</organism>
<comment type="caution">
    <text evidence="3">The sequence shown here is derived from an EMBL/GenBank/DDBJ whole genome shotgun (WGS) entry which is preliminary data.</text>
</comment>
<evidence type="ECO:0000313" key="3">
    <source>
        <dbReference type="EMBL" id="MEU9575780.1"/>
    </source>
</evidence>
<reference evidence="3 4" key="1">
    <citation type="submission" date="2024-06" db="EMBL/GenBank/DDBJ databases">
        <title>The Natural Products Discovery Center: Release of the First 8490 Sequenced Strains for Exploring Actinobacteria Biosynthetic Diversity.</title>
        <authorList>
            <person name="Kalkreuter E."/>
            <person name="Kautsar S.A."/>
            <person name="Yang D."/>
            <person name="Bader C.D."/>
            <person name="Teijaro C.N."/>
            <person name="Fluegel L."/>
            <person name="Davis C.M."/>
            <person name="Simpson J.R."/>
            <person name="Lauterbach L."/>
            <person name="Steele A.D."/>
            <person name="Gui C."/>
            <person name="Meng S."/>
            <person name="Li G."/>
            <person name="Viehrig K."/>
            <person name="Ye F."/>
            <person name="Su P."/>
            <person name="Kiefer A.F."/>
            <person name="Nichols A."/>
            <person name="Cepeda A.J."/>
            <person name="Yan W."/>
            <person name="Fan B."/>
            <person name="Jiang Y."/>
            <person name="Adhikari A."/>
            <person name="Zheng C.-J."/>
            <person name="Schuster L."/>
            <person name="Cowan T.M."/>
            <person name="Smanski M.J."/>
            <person name="Chevrette M.G."/>
            <person name="De Carvalho L.P.S."/>
            <person name="Shen B."/>
        </authorList>
    </citation>
    <scope>NUCLEOTIDE SEQUENCE [LARGE SCALE GENOMIC DNA]</scope>
    <source>
        <strain evidence="3 4">NPDC048117</strain>
    </source>
</reference>
<keyword evidence="4" id="KW-1185">Reference proteome</keyword>
<dbReference type="PRINTS" id="PR00081">
    <property type="entry name" value="GDHRDH"/>
</dbReference>
<dbReference type="InterPro" id="IPR002347">
    <property type="entry name" value="SDR_fam"/>
</dbReference>
<dbReference type="Gene3D" id="3.40.50.720">
    <property type="entry name" value="NAD(P)-binding Rossmann-like Domain"/>
    <property type="match status" value="1"/>
</dbReference>
<keyword evidence="2" id="KW-0560">Oxidoreductase</keyword>
<dbReference type="PANTHER" id="PTHR24320:SF274">
    <property type="entry name" value="CHAIN DEHYDROGENASE, PUTATIVE (AFU_ORTHOLOGUE AFUA_4G00440)-RELATED"/>
    <property type="match status" value="1"/>
</dbReference>
<evidence type="ECO:0000256" key="2">
    <source>
        <dbReference type="ARBA" id="ARBA00023002"/>
    </source>
</evidence>
<dbReference type="PANTHER" id="PTHR24320">
    <property type="entry name" value="RETINOL DEHYDROGENASE"/>
    <property type="match status" value="1"/>
</dbReference>
<dbReference type="RefSeq" id="WP_359267747.1">
    <property type="nucleotide sequence ID" value="NZ_JBEZNA010000001.1"/>
</dbReference>
<sequence length="258" mass="27046">MSSIFITGSAQGIGHETARVLIEAGHHVVAHARDEQRAAELRASLPGAAAVLAGDLASLEGTRTLAAAAAGAGPFDTVIHNAGVGGGAARRVVTADGLGQIFQVNVVAPYLLTALLPRPARLVYLTSGLESEGRLDFDDLTLEKREWDGMQAYSDSKLMDVVLAFAVARLWPDTVVNAVDPGWVRTRLGGPDATDALPDGAETPVWLASSDEPEALVTGRYLKHRVSLRANPAAYDLDVQERLLALLAGITGEPLTAA</sequence>
<name>A0ABV3EHX7_9ACTN</name>
<dbReference type="InterPro" id="IPR036291">
    <property type="entry name" value="NAD(P)-bd_dom_sf"/>
</dbReference>
<dbReference type="Proteomes" id="UP001551584">
    <property type="component" value="Unassembled WGS sequence"/>
</dbReference>
<accession>A0ABV3EHX7</accession>
<dbReference type="EMBL" id="JBEZNA010000001">
    <property type="protein sequence ID" value="MEU9575780.1"/>
    <property type="molecule type" value="Genomic_DNA"/>
</dbReference>
<evidence type="ECO:0000256" key="1">
    <source>
        <dbReference type="ARBA" id="ARBA00006484"/>
    </source>
</evidence>